<dbReference type="AlphaFoldDB" id="A0A4Q4M6Z8"/>
<feature type="compositionally biased region" description="Basic residues" evidence="1">
    <location>
        <begin position="108"/>
        <end position="120"/>
    </location>
</feature>
<sequence length="185" mass="20393">MSGNEGTKTGSGWTDKERVYLPHPPLLTPSLRTKRLTRRKTNKQLTYLFALIENSNVKFDYNNTPRPAGRSIIACQRMIDRLKKATLKDELEALTSGDPGTNDSTGTPKKKTPTPRKRKAKGDAAASAVADGEADVKTPTKRGRKKKEVGRDLTDEEIVDDGLDEGEAIGVKPEPKEEEQVGEDF</sequence>
<protein>
    <submittedName>
        <fullName evidence="2">Uncharacterized protein</fullName>
    </submittedName>
</protein>
<comment type="caution">
    <text evidence="2">The sequence shown here is derived from an EMBL/GenBank/DDBJ whole genome shotgun (WGS) entry which is preliminary data.</text>
</comment>
<evidence type="ECO:0000256" key="1">
    <source>
        <dbReference type="SAM" id="MobiDB-lite"/>
    </source>
</evidence>
<dbReference type="EMBL" id="PDXA01000045">
    <property type="protein sequence ID" value="RYN42997.1"/>
    <property type="molecule type" value="Genomic_DNA"/>
</dbReference>
<proteinExistence type="predicted"/>
<dbReference type="Proteomes" id="UP000292402">
    <property type="component" value="Unassembled WGS sequence"/>
</dbReference>
<reference evidence="3" key="1">
    <citation type="journal article" date="2019" name="bioRxiv">
        <title>Genomics, evolutionary history and diagnostics of the Alternaria alternata species group including apple and Asian pear pathotypes.</title>
        <authorList>
            <person name="Armitage A.D."/>
            <person name="Cockerton H.M."/>
            <person name="Sreenivasaprasad S."/>
            <person name="Woodhall J.W."/>
            <person name="Lane C.R."/>
            <person name="Harrison R.J."/>
            <person name="Clarkson J.P."/>
        </authorList>
    </citation>
    <scope>NUCLEOTIDE SEQUENCE [LARGE SCALE GENOMIC DNA]</scope>
    <source>
        <strain evidence="3">FERA 1082</strain>
    </source>
</reference>
<organism evidence="2 3">
    <name type="scientific">Alternaria tenuissima</name>
    <dbReference type="NCBI Taxonomy" id="119927"/>
    <lineage>
        <taxon>Eukaryota</taxon>
        <taxon>Fungi</taxon>
        <taxon>Dikarya</taxon>
        <taxon>Ascomycota</taxon>
        <taxon>Pezizomycotina</taxon>
        <taxon>Dothideomycetes</taxon>
        <taxon>Pleosporomycetidae</taxon>
        <taxon>Pleosporales</taxon>
        <taxon>Pleosporineae</taxon>
        <taxon>Pleosporaceae</taxon>
        <taxon>Alternaria</taxon>
        <taxon>Alternaria sect. Alternaria</taxon>
        <taxon>Alternaria alternata complex</taxon>
    </lineage>
</organism>
<feature type="compositionally biased region" description="Polar residues" evidence="1">
    <location>
        <begin position="1"/>
        <end position="12"/>
    </location>
</feature>
<evidence type="ECO:0000313" key="3">
    <source>
        <dbReference type="Proteomes" id="UP000292402"/>
    </source>
</evidence>
<feature type="compositionally biased region" description="Acidic residues" evidence="1">
    <location>
        <begin position="154"/>
        <end position="167"/>
    </location>
</feature>
<feature type="region of interest" description="Disordered" evidence="1">
    <location>
        <begin position="1"/>
        <end position="26"/>
    </location>
</feature>
<accession>A0A4Q4M6Z8</accession>
<gene>
    <name evidence="2" type="ORF">AA0114_g10338</name>
</gene>
<evidence type="ECO:0000313" key="2">
    <source>
        <dbReference type="EMBL" id="RYN42997.1"/>
    </source>
</evidence>
<feature type="compositionally biased region" description="Basic residues" evidence="1">
    <location>
        <begin position="139"/>
        <end position="148"/>
    </location>
</feature>
<feature type="region of interest" description="Disordered" evidence="1">
    <location>
        <begin position="90"/>
        <end position="185"/>
    </location>
</feature>
<name>A0A4Q4M6Z8_9PLEO</name>